<organism evidence="1 2">
    <name type="scientific">Aromia moschata</name>
    <dbReference type="NCBI Taxonomy" id="1265417"/>
    <lineage>
        <taxon>Eukaryota</taxon>
        <taxon>Metazoa</taxon>
        <taxon>Ecdysozoa</taxon>
        <taxon>Arthropoda</taxon>
        <taxon>Hexapoda</taxon>
        <taxon>Insecta</taxon>
        <taxon>Pterygota</taxon>
        <taxon>Neoptera</taxon>
        <taxon>Endopterygota</taxon>
        <taxon>Coleoptera</taxon>
        <taxon>Polyphaga</taxon>
        <taxon>Cucujiformia</taxon>
        <taxon>Chrysomeloidea</taxon>
        <taxon>Cerambycidae</taxon>
        <taxon>Cerambycinae</taxon>
        <taxon>Callichromatini</taxon>
        <taxon>Aromia</taxon>
    </lineage>
</organism>
<sequence>MAIAFITLGMWSYVRYSGEMREVGSYIDETANFIWENLMKTVVQGFVETGMQQVAAEVAERTVINATKMAMNGKKSS</sequence>
<proteinExistence type="predicted"/>
<comment type="caution">
    <text evidence="1">The sequence shown here is derived from an EMBL/GenBank/DDBJ whole genome shotgun (WGS) entry which is preliminary data.</text>
</comment>
<reference evidence="1" key="1">
    <citation type="journal article" date="2023" name="Insect Mol. Biol.">
        <title>Genome sequencing provides insights into the evolution of gene families encoding plant cell wall-degrading enzymes in longhorned beetles.</title>
        <authorList>
            <person name="Shin N.R."/>
            <person name="Okamura Y."/>
            <person name="Kirsch R."/>
            <person name="Pauchet Y."/>
        </authorList>
    </citation>
    <scope>NUCLEOTIDE SEQUENCE</scope>
    <source>
        <strain evidence="1">AMC_N1</strain>
    </source>
</reference>
<dbReference type="AlphaFoldDB" id="A0AAV8Z400"/>
<dbReference type="Proteomes" id="UP001162162">
    <property type="component" value="Unassembled WGS sequence"/>
</dbReference>
<evidence type="ECO:0000313" key="2">
    <source>
        <dbReference type="Proteomes" id="UP001162162"/>
    </source>
</evidence>
<keyword evidence="2" id="KW-1185">Reference proteome</keyword>
<protein>
    <submittedName>
        <fullName evidence="1">Uncharacterized protein</fullName>
    </submittedName>
</protein>
<dbReference type="EMBL" id="JAPWTK010000016">
    <property type="protein sequence ID" value="KAJ8958690.1"/>
    <property type="molecule type" value="Genomic_DNA"/>
</dbReference>
<gene>
    <name evidence="1" type="ORF">NQ318_016417</name>
</gene>
<name>A0AAV8Z400_9CUCU</name>
<evidence type="ECO:0000313" key="1">
    <source>
        <dbReference type="EMBL" id="KAJ8958690.1"/>
    </source>
</evidence>
<accession>A0AAV8Z400</accession>